<proteinExistence type="predicted"/>
<dbReference type="AlphaFoldDB" id="A0A345IF55"/>
<dbReference type="EMBL" id="CP031158">
    <property type="protein sequence ID" value="AXG98327.1"/>
    <property type="molecule type" value="Genomic_DNA"/>
</dbReference>
<organism evidence="1 2">
    <name type="scientific">Deinococcus wulumuqiensis</name>
    <dbReference type="NCBI Taxonomy" id="980427"/>
    <lineage>
        <taxon>Bacteria</taxon>
        <taxon>Thermotogati</taxon>
        <taxon>Deinococcota</taxon>
        <taxon>Deinococci</taxon>
        <taxon>Deinococcales</taxon>
        <taxon>Deinococcaceae</taxon>
        <taxon>Deinococcus</taxon>
    </lineage>
</organism>
<name>A0A345IF55_9DEIO</name>
<dbReference type="Proteomes" id="UP000253744">
    <property type="component" value="Chromosome"/>
</dbReference>
<dbReference type="KEGG" id="dwu:DVJ83_03155"/>
<dbReference type="RefSeq" id="WP_114671360.1">
    <property type="nucleotide sequence ID" value="NZ_CP031158.1"/>
</dbReference>
<protein>
    <submittedName>
        <fullName evidence="1">Uncharacterized protein</fullName>
    </submittedName>
</protein>
<gene>
    <name evidence="1" type="ORF">DVJ83_03155</name>
</gene>
<reference evidence="1 2" key="1">
    <citation type="submission" date="2018-07" db="EMBL/GenBank/DDBJ databases">
        <title>Complete Genome and Methylome Analysis of Deinococcus wulumuqiensis NEB 479.</title>
        <authorList>
            <person name="Fomenkov A."/>
            <person name="Luyten Y."/>
            <person name="Vincze T."/>
            <person name="Anton B.P."/>
            <person name="Clark T."/>
            <person name="Roberts R.J."/>
            <person name="Morgan R.D."/>
        </authorList>
    </citation>
    <scope>NUCLEOTIDE SEQUENCE [LARGE SCALE GENOMIC DNA]</scope>
    <source>
        <strain evidence="1 2">NEB 479</strain>
    </source>
</reference>
<evidence type="ECO:0000313" key="1">
    <source>
        <dbReference type="EMBL" id="AXG98327.1"/>
    </source>
</evidence>
<dbReference type="STRING" id="1288484.GCA_000348665_02748"/>
<sequence length="222" mass="23553">MPLPDPLAELLRYFEPLAAERHDLGSGPVLQTPGVNVLALNAAYVAQAPTEAAEAELHTFFTGHDAPPLVLSPYTWDGQDVGGLRVGRWEAGADAASETVIVEQVSRLQLSLWAAVLAESYEALDWAGLLTRHFAARLEGRRDFALLLAYAGHDPVGAGLWRAEGEGGAMHLWGTLDPAADAPLLNAAAQLAGGRVRVSLPDASPLHLPDAEVLTFTLLSGR</sequence>
<evidence type="ECO:0000313" key="2">
    <source>
        <dbReference type="Proteomes" id="UP000253744"/>
    </source>
</evidence>
<accession>A0A345IF55</accession>